<keyword evidence="5 7" id="KW-1133">Transmembrane helix</keyword>
<evidence type="ECO:0000256" key="7">
    <source>
        <dbReference type="SAM" id="Phobius"/>
    </source>
</evidence>
<name>A0A2M7S4H8_9BACT</name>
<feature type="domain" description="Mechanosensitive ion channel MscS" evidence="8">
    <location>
        <begin position="99"/>
        <end position="163"/>
    </location>
</feature>
<dbReference type="SUPFAM" id="SSF50182">
    <property type="entry name" value="Sm-like ribonucleoproteins"/>
    <property type="match status" value="1"/>
</dbReference>
<dbReference type="InterPro" id="IPR008910">
    <property type="entry name" value="MSC_TM_helix"/>
</dbReference>
<sequence>MEEMTSALSQYTWRVITAIVIVLVGVVIARLLSVFINNILKRTDMPPATRGFLAGSISFVIIIIAVIMALTRFEIDIIPLVVGLAIIGFVVGLATQGALSNFVAGMMILAQRPFQTGDQVEVYGETGEVKEIKITSTIIDTPDNVRIIFPNAKLLAGEIKNLSTHKIRRISIPVQVNSGKDFAKISDSILAVFRSDARILKEPPTGVVVSSATGDKLTVSARAWCQTDEVEAVVSDMTVKIRELVDKS</sequence>
<keyword evidence="4 7" id="KW-0812">Transmembrane</keyword>
<evidence type="ECO:0000313" key="10">
    <source>
        <dbReference type="Proteomes" id="UP000229307"/>
    </source>
</evidence>
<keyword evidence="6 7" id="KW-0472">Membrane</keyword>
<gene>
    <name evidence="9" type="ORF">COY52_12555</name>
</gene>
<comment type="similarity">
    <text evidence="2">Belongs to the MscS (TC 1.A.23) family.</text>
</comment>
<dbReference type="GO" id="GO:0005886">
    <property type="term" value="C:plasma membrane"/>
    <property type="evidence" value="ECO:0007669"/>
    <property type="project" value="UniProtKB-SubCell"/>
</dbReference>
<dbReference type="InterPro" id="IPR010920">
    <property type="entry name" value="LSM_dom_sf"/>
</dbReference>
<dbReference type="GO" id="GO:0008381">
    <property type="term" value="F:mechanosensitive monoatomic ion channel activity"/>
    <property type="evidence" value="ECO:0007669"/>
    <property type="project" value="InterPro"/>
</dbReference>
<dbReference type="InterPro" id="IPR045275">
    <property type="entry name" value="MscS_archaea/bacteria_type"/>
</dbReference>
<reference evidence="10" key="1">
    <citation type="submission" date="2017-09" db="EMBL/GenBank/DDBJ databases">
        <title>Depth-based differentiation of microbial function through sediment-hosted aquifers and enrichment of novel symbionts in the deep terrestrial subsurface.</title>
        <authorList>
            <person name="Probst A.J."/>
            <person name="Ladd B."/>
            <person name="Jarett J.K."/>
            <person name="Geller-Mcgrath D.E."/>
            <person name="Sieber C.M.K."/>
            <person name="Emerson J.B."/>
            <person name="Anantharaman K."/>
            <person name="Thomas B.C."/>
            <person name="Malmstrom R."/>
            <person name="Stieglmeier M."/>
            <person name="Klingl A."/>
            <person name="Woyke T."/>
            <person name="Ryan C.M."/>
            <person name="Banfield J.F."/>
        </authorList>
    </citation>
    <scope>NUCLEOTIDE SEQUENCE [LARGE SCALE GENOMIC DNA]</scope>
</reference>
<dbReference type="InterPro" id="IPR011014">
    <property type="entry name" value="MscS_channel_TM-2"/>
</dbReference>
<dbReference type="SUPFAM" id="SSF82861">
    <property type="entry name" value="Mechanosensitive channel protein MscS (YggB), transmembrane region"/>
    <property type="match status" value="1"/>
</dbReference>
<dbReference type="Gene3D" id="3.30.70.100">
    <property type="match status" value="1"/>
</dbReference>
<dbReference type="Pfam" id="PF05552">
    <property type="entry name" value="MS_channel_1st_1"/>
    <property type="match status" value="1"/>
</dbReference>
<evidence type="ECO:0000256" key="5">
    <source>
        <dbReference type="ARBA" id="ARBA00022989"/>
    </source>
</evidence>
<dbReference type="InterPro" id="IPR011066">
    <property type="entry name" value="MscS_channel_C_sf"/>
</dbReference>
<dbReference type="Gene3D" id="1.10.287.1260">
    <property type="match status" value="1"/>
</dbReference>
<dbReference type="Gene3D" id="2.30.30.60">
    <property type="match status" value="1"/>
</dbReference>
<dbReference type="InterPro" id="IPR006685">
    <property type="entry name" value="MscS_channel_2nd"/>
</dbReference>
<dbReference type="AlphaFoldDB" id="A0A2M7S4H8"/>
<dbReference type="SUPFAM" id="SSF82689">
    <property type="entry name" value="Mechanosensitive channel protein MscS (YggB), C-terminal domain"/>
    <property type="match status" value="1"/>
</dbReference>
<protein>
    <recommendedName>
        <fullName evidence="8">Mechanosensitive ion channel MscS domain-containing protein</fullName>
    </recommendedName>
</protein>
<dbReference type="PANTHER" id="PTHR30221:SF1">
    <property type="entry name" value="SMALL-CONDUCTANCE MECHANOSENSITIVE CHANNEL"/>
    <property type="match status" value="1"/>
</dbReference>
<keyword evidence="3" id="KW-1003">Cell membrane</keyword>
<feature type="transmembrane region" description="Helical" evidence="7">
    <location>
        <begin position="52"/>
        <end position="71"/>
    </location>
</feature>
<evidence type="ECO:0000259" key="8">
    <source>
        <dbReference type="Pfam" id="PF00924"/>
    </source>
</evidence>
<feature type="transmembrane region" description="Helical" evidence="7">
    <location>
        <begin position="77"/>
        <end position="104"/>
    </location>
</feature>
<evidence type="ECO:0000256" key="6">
    <source>
        <dbReference type="ARBA" id="ARBA00023136"/>
    </source>
</evidence>
<evidence type="ECO:0000256" key="2">
    <source>
        <dbReference type="ARBA" id="ARBA00008017"/>
    </source>
</evidence>
<accession>A0A2M7S4H8</accession>
<organism evidence="9 10">
    <name type="scientific">Candidatus Desantisbacteria bacterium CG_4_10_14_0_8_um_filter_48_22</name>
    <dbReference type="NCBI Taxonomy" id="1974543"/>
    <lineage>
        <taxon>Bacteria</taxon>
        <taxon>Candidatus Desantisiibacteriota</taxon>
    </lineage>
</organism>
<proteinExistence type="inferred from homology"/>
<dbReference type="PANTHER" id="PTHR30221">
    <property type="entry name" value="SMALL-CONDUCTANCE MECHANOSENSITIVE CHANNEL"/>
    <property type="match status" value="1"/>
</dbReference>
<dbReference type="InterPro" id="IPR023408">
    <property type="entry name" value="MscS_beta-dom_sf"/>
</dbReference>
<comment type="caution">
    <text evidence="9">The sequence shown here is derived from an EMBL/GenBank/DDBJ whole genome shotgun (WGS) entry which is preliminary data.</text>
</comment>
<evidence type="ECO:0000256" key="3">
    <source>
        <dbReference type="ARBA" id="ARBA00022475"/>
    </source>
</evidence>
<comment type="subcellular location">
    <subcellularLocation>
        <location evidence="1">Cell membrane</location>
        <topology evidence="1">Multi-pass membrane protein</topology>
    </subcellularLocation>
</comment>
<evidence type="ECO:0000256" key="4">
    <source>
        <dbReference type="ARBA" id="ARBA00022692"/>
    </source>
</evidence>
<dbReference type="Proteomes" id="UP000229307">
    <property type="component" value="Unassembled WGS sequence"/>
</dbReference>
<feature type="transmembrane region" description="Helical" evidence="7">
    <location>
        <begin position="15"/>
        <end position="40"/>
    </location>
</feature>
<dbReference type="EMBL" id="PFMR01000349">
    <property type="protein sequence ID" value="PIZ14475.1"/>
    <property type="molecule type" value="Genomic_DNA"/>
</dbReference>
<dbReference type="Pfam" id="PF00924">
    <property type="entry name" value="MS_channel_2nd"/>
    <property type="match status" value="1"/>
</dbReference>
<evidence type="ECO:0000313" key="9">
    <source>
        <dbReference type="EMBL" id="PIZ14475.1"/>
    </source>
</evidence>
<evidence type="ECO:0000256" key="1">
    <source>
        <dbReference type="ARBA" id="ARBA00004651"/>
    </source>
</evidence>